<reference evidence="5" key="1">
    <citation type="submission" date="2021-06" db="EMBL/GenBank/DDBJ databases">
        <authorList>
            <person name="Kallberg Y."/>
            <person name="Tangrot J."/>
            <person name="Rosling A."/>
        </authorList>
    </citation>
    <scope>NUCLEOTIDE SEQUENCE</scope>
    <source>
        <strain evidence="5">CL551</strain>
    </source>
</reference>
<feature type="coiled-coil region" evidence="1">
    <location>
        <begin position="310"/>
        <end position="337"/>
    </location>
</feature>
<dbReference type="OrthoDB" id="5321006at2759"/>
<dbReference type="Pfam" id="PF20497">
    <property type="entry name" value="SWI-SNF_Ssr4_C"/>
    <property type="match status" value="1"/>
</dbReference>
<dbReference type="InterPro" id="IPR046464">
    <property type="entry name" value="SWI-SNF_Ssr4_C"/>
</dbReference>
<name>A0A9N9EWH7_9GLOM</name>
<feature type="non-terminal residue" evidence="5">
    <location>
        <position position="476"/>
    </location>
</feature>
<keyword evidence="6" id="KW-1185">Reference proteome</keyword>
<dbReference type="InterPro" id="IPR013859">
    <property type="entry name" value="Ssr4_N"/>
</dbReference>
<dbReference type="AlphaFoldDB" id="A0A9N9EWH7"/>
<dbReference type="EMBL" id="CAJVPV010015073">
    <property type="protein sequence ID" value="CAG8689818.1"/>
    <property type="molecule type" value="Genomic_DNA"/>
</dbReference>
<evidence type="ECO:0000259" key="4">
    <source>
        <dbReference type="Pfam" id="PF20497"/>
    </source>
</evidence>
<sequence length="476" mass="52774">MSGSIAPPMSGSTFLLANLDYPKQKVVSPTYVADIFDKAILSMDRIIFTHSIIDKPQEGQLYLISLPPTTEVSSDGYHYLDAEITLKSNLPDGRELLCSERKQGFAPGDPITSKVRRRYRFATGHSDLQLLHYSSLDENQRQRVNPAYMAPRRYPIPPMPASIGPYARPLTGMSQIPSPMHKPVQSSPAQRGPIATAPTIPMVNPYVQFQARAGGGINQRMNPQGHLTHTPAKSNRRAKGAKNKSAMAAAAAVAVEETDEPSGDELDNLKLREVSMSRFKRNHEYLSEIFSAYSISNIIPPESPYQSLNVEELKQRLADGEAEIEKMKSENAEKMRKFSIESNILSKSIQEIKKCTSLEELTKIQERTEKELGIVIEPYNPVTIVKMRDTPDSEAEDDDEQRGMMQDNGVDEEIDGELEMDVPLLDAVHEEELVGIGQGLSTYNIEESLVTGNEIDGTSGIVEGELQGYLNPVEVV</sequence>
<organism evidence="5 6">
    <name type="scientific">Acaulospora morrowiae</name>
    <dbReference type="NCBI Taxonomy" id="94023"/>
    <lineage>
        <taxon>Eukaryota</taxon>
        <taxon>Fungi</taxon>
        <taxon>Fungi incertae sedis</taxon>
        <taxon>Mucoromycota</taxon>
        <taxon>Glomeromycotina</taxon>
        <taxon>Glomeromycetes</taxon>
        <taxon>Diversisporales</taxon>
        <taxon>Acaulosporaceae</taxon>
        <taxon>Acaulospora</taxon>
    </lineage>
</organism>
<dbReference type="Pfam" id="PF08549">
    <property type="entry name" value="SWI-SNF_Ssr4_N"/>
    <property type="match status" value="1"/>
</dbReference>
<evidence type="ECO:0000256" key="1">
    <source>
        <dbReference type="SAM" id="Coils"/>
    </source>
</evidence>
<evidence type="ECO:0000259" key="3">
    <source>
        <dbReference type="Pfam" id="PF08549"/>
    </source>
</evidence>
<keyword evidence="1" id="KW-0175">Coiled coil</keyword>
<feature type="compositionally biased region" description="Polar residues" evidence="2">
    <location>
        <begin position="223"/>
        <end position="233"/>
    </location>
</feature>
<evidence type="ECO:0000256" key="2">
    <source>
        <dbReference type="SAM" id="MobiDB-lite"/>
    </source>
</evidence>
<proteinExistence type="predicted"/>
<feature type="non-terminal residue" evidence="5">
    <location>
        <position position="1"/>
    </location>
</feature>
<comment type="caution">
    <text evidence="5">The sequence shown here is derived from an EMBL/GenBank/DDBJ whole genome shotgun (WGS) entry which is preliminary data.</text>
</comment>
<gene>
    <name evidence="5" type="ORF">AMORRO_LOCUS11591</name>
</gene>
<evidence type="ECO:0000313" key="5">
    <source>
        <dbReference type="EMBL" id="CAG8689818.1"/>
    </source>
</evidence>
<protein>
    <submittedName>
        <fullName evidence="5">10235_t:CDS:1</fullName>
    </submittedName>
</protein>
<dbReference type="GO" id="GO:0006338">
    <property type="term" value="P:chromatin remodeling"/>
    <property type="evidence" value="ECO:0007669"/>
    <property type="project" value="InterPro"/>
</dbReference>
<evidence type="ECO:0000313" key="6">
    <source>
        <dbReference type="Proteomes" id="UP000789342"/>
    </source>
</evidence>
<feature type="region of interest" description="Disordered" evidence="2">
    <location>
        <begin position="223"/>
        <end position="242"/>
    </location>
</feature>
<feature type="domain" description="SWI/SNF and RSC complexes subunit Ssr4 C-terminal" evidence="4">
    <location>
        <begin position="257"/>
        <end position="301"/>
    </location>
</feature>
<accession>A0A9N9EWH7</accession>
<feature type="domain" description="SWI/SNF and RSC complexes subunit Ssr4 N-terminal" evidence="3">
    <location>
        <begin position="14"/>
        <end position="125"/>
    </location>
</feature>
<dbReference type="Proteomes" id="UP000789342">
    <property type="component" value="Unassembled WGS sequence"/>
</dbReference>